<name>B0SKJ3_LEPBP</name>
<gene>
    <name evidence="2" type="ordered locus">LEPBI_I0616</name>
</gene>
<feature type="domain" description="AB hydrolase-1" evidence="1">
    <location>
        <begin position="35"/>
        <end position="277"/>
    </location>
</feature>
<dbReference type="Gene3D" id="3.40.50.1820">
    <property type="entry name" value="alpha/beta hydrolase"/>
    <property type="match status" value="1"/>
</dbReference>
<evidence type="ECO:0000313" key="3">
    <source>
        <dbReference type="Proteomes" id="UP000001847"/>
    </source>
</evidence>
<dbReference type="GO" id="GO:0046464">
    <property type="term" value="P:acylglycerol catabolic process"/>
    <property type="evidence" value="ECO:0007669"/>
    <property type="project" value="TreeGrafter"/>
</dbReference>
<proteinExistence type="predicted"/>
<dbReference type="GO" id="GO:0047372">
    <property type="term" value="F:monoacylglycerol lipase activity"/>
    <property type="evidence" value="ECO:0007669"/>
    <property type="project" value="TreeGrafter"/>
</dbReference>
<dbReference type="KEGG" id="lbi:LEPBI_I0616"/>
<reference evidence="2 3" key="1">
    <citation type="journal article" date="2008" name="PLoS ONE">
        <title>Genome sequence of the saprophyte Leptospira biflexa provides insights into the evolution of Leptospira and the pathogenesis of leptospirosis.</title>
        <authorList>
            <person name="Picardeau M."/>
            <person name="Bulach D.M."/>
            <person name="Bouchier C."/>
            <person name="Zuerner R.L."/>
            <person name="Zidane N."/>
            <person name="Wilson P.J."/>
            <person name="Creno S."/>
            <person name="Kuczek E.S."/>
            <person name="Bommezzadri S."/>
            <person name="Davis J.C."/>
            <person name="McGrath A."/>
            <person name="Johnson M.J."/>
            <person name="Boursaux-Eude C."/>
            <person name="Seemann T."/>
            <person name="Rouy Z."/>
            <person name="Coppel R.L."/>
            <person name="Rood J.I."/>
            <person name="Lajus A."/>
            <person name="Davies J.K."/>
            <person name="Medigue C."/>
            <person name="Adler B."/>
        </authorList>
    </citation>
    <scope>NUCLEOTIDE SEQUENCE [LARGE SCALE GENOMIC DNA]</scope>
    <source>
        <strain evidence="3">Patoc 1 / ATCC 23582 / Paris</strain>
    </source>
</reference>
<dbReference type="PANTHER" id="PTHR43798">
    <property type="entry name" value="MONOACYLGLYCEROL LIPASE"/>
    <property type="match status" value="1"/>
</dbReference>
<dbReference type="SUPFAM" id="SSF53474">
    <property type="entry name" value="alpha/beta-Hydrolases"/>
    <property type="match status" value="1"/>
</dbReference>
<dbReference type="BioCyc" id="LBIF456481:LEPBI_RS03025-MONOMER"/>
<dbReference type="InterPro" id="IPR029058">
    <property type="entry name" value="AB_hydrolase_fold"/>
</dbReference>
<dbReference type="STRING" id="456481.LEPBI_I0616"/>
<sequence>MLGKFKNANSFKESGSYFDYKGRSIFYGTIGKGETLLLLHGYPFNSYDWNWVLEDFSNHFNLVYLDFLGMGFSEKPKNHKYSFEEYVDIINSLMKELNIKEVQILAHDLAVSVVQEMLATDQNLNFKIKSVAFMNGGLFTDVYKPRLIQRLLSQTPNIVGKFISKKMSRRSVESSLQKVFGPNTQPNEILLEEYWNILNYNDGKNIAYLIGRLVFEKVHYQTRWIQAQKNTNIPFCYICGPFDPNSGTHMAIRFKKEYPFAPVFYLSSFIGHWPQIEAPAEVVSAYLQFQKEIISNPS</sequence>
<keyword evidence="3" id="KW-1185">Reference proteome</keyword>
<dbReference type="Proteomes" id="UP000001847">
    <property type="component" value="Chromosome I"/>
</dbReference>
<evidence type="ECO:0000313" key="2">
    <source>
        <dbReference type="EMBL" id="ABZ96750.1"/>
    </source>
</evidence>
<dbReference type="OrthoDB" id="9773293at2"/>
<dbReference type="AlphaFoldDB" id="B0SKJ3"/>
<dbReference type="InterPro" id="IPR050266">
    <property type="entry name" value="AB_hydrolase_sf"/>
</dbReference>
<dbReference type="HOGENOM" id="CLU_020336_3_0_12"/>
<dbReference type="ESTHER" id="lepba-b0sc63">
    <property type="family name" value="MEST-like"/>
</dbReference>
<keyword evidence="2" id="KW-0378">Hydrolase</keyword>
<dbReference type="Pfam" id="PF00561">
    <property type="entry name" value="Abhydrolase_1"/>
    <property type="match status" value="1"/>
</dbReference>
<accession>B0SKJ3</accession>
<dbReference type="RefSeq" id="WP_012387637.1">
    <property type="nucleotide sequence ID" value="NC_010602.1"/>
</dbReference>
<protein>
    <submittedName>
        <fullName evidence="2">Putative hydrolase, alpha/beta superfamily</fullName>
    </submittedName>
</protein>
<evidence type="ECO:0000259" key="1">
    <source>
        <dbReference type="Pfam" id="PF00561"/>
    </source>
</evidence>
<organism evidence="2 3">
    <name type="scientific">Leptospira biflexa serovar Patoc (strain Patoc 1 / ATCC 23582 / Paris)</name>
    <dbReference type="NCBI Taxonomy" id="456481"/>
    <lineage>
        <taxon>Bacteria</taxon>
        <taxon>Pseudomonadati</taxon>
        <taxon>Spirochaetota</taxon>
        <taxon>Spirochaetia</taxon>
        <taxon>Leptospirales</taxon>
        <taxon>Leptospiraceae</taxon>
        <taxon>Leptospira</taxon>
    </lineage>
</organism>
<dbReference type="EMBL" id="CP000786">
    <property type="protein sequence ID" value="ABZ96750.1"/>
    <property type="molecule type" value="Genomic_DNA"/>
</dbReference>
<dbReference type="InterPro" id="IPR000073">
    <property type="entry name" value="AB_hydrolase_1"/>
</dbReference>
<dbReference type="PANTHER" id="PTHR43798:SF33">
    <property type="entry name" value="HYDROLASE, PUTATIVE (AFU_ORTHOLOGUE AFUA_2G14860)-RELATED"/>
    <property type="match status" value="1"/>
</dbReference>
<dbReference type="GO" id="GO:0016020">
    <property type="term" value="C:membrane"/>
    <property type="evidence" value="ECO:0007669"/>
    <property type="project" value="TreeGrafter"/>
</dbReference>